<protein>
    <recommendedName>
        <fullName evidence="3">Type 4b pilus protein PilO2</fullName>
    </recommendedName>
</protein>
<proteinExistence type="predicted"/>
<evidence type="ECO:0008006" key="3">
    <source>
        <dbReference type="Google" id="ProtNLM"/>
    </source>
</evidence>
<name>A0A261RL83_9BORD</name>
<dbReference type="RefSeq" id="WP_094796269.1">
    <property type="nucleotide sequence ID" value="NZ_NEVK01000003.1"/>
</dbReference>
<organism evidence="1 2">
    <name type="scientific">Bordetella genomosp. 7</name>
    <dbReference type="NCBI Taxonomy" id="1416805"/>
    <lineage>
        <taxon>Bacteria</taxon>
        <taxon>Pseudomonadati</taxon>
        <taxon>Pseudomonadota</taxon>
        <taxon>Betaproteobacteria</taxon>
        <taxon>Burkholderiales</taxon>
        <taxon>Alcaligenaceae</taxon>
        <taxon>Bordetella</taxon>
    </lineage>
</organism>
<dbReference type="Proteomes" id="UP000216947">
    <property type="component" value="Unassembled WGS sequence"/>
</dbReference>
<dbReference type="EMBL" id="NEVK01000003">
    <property type="protein sequence ID" value="OZI25053.1"/>
    <property type="molecule type" value="Genomic_DNA"/>
</dbReference>
<accession>A0A261RL83</accession>
<dbReference type="AlphaFoldDB" id="A0A261RL83"/>
<reference evidence="2" key="1">
    <citation type="submission" date="2017-05" db="EMBL/GenBank/DDBJ databases">
        <title>Complete and WGS of Bordetella genogroups.</title>
        <authorList>
            <person name="Spilker T."/>
            <person name="Lipuma J."/>
        </authorList>
    </citation>
    <scope>NUCLEOTIDE SEQUENCE [LARGE SCALE GENOMIC DNA]</scope>
    <source>
        <strain evidence="2">AU18089</strain>
    </source>
</reference>
<keyword evidence="2" id="KW-1185">Reference proteome</keyword>
<comment type="caution">
    <text evidence="1">The sequence shown here is derived from an EMBL/GenBank/DDBJ whole genome shotgun (WGS) entry which is preliminary data.</text>
</comment>
<evidence type="ECO:0000313" key="2">
    <source>
        <dbReference type="Proteomes" id="UP000216947"/>
    </source>
</evidence>
<sequence>MAAIPAPGQLLLIDTPDGSASLAFGLSWFAVVGSHARSMARSRARRMRATHFVTGGQGAMAGGCARLAAHQQRRPVHAAAQAFAQLYPEGAVACVVPLPDGQCWLAASQDGAVAARGDTLYADAHQASMALQALADQYPSLRRQDGALSLRAMQAALGPATLMQPVGNRWSWLPLPVRVFLCTLAFAASIPLIRQLWPVPPPAPAQAMPASAEDAWRQAVDGFLRKQRVHPLPELARVLGSLHRLPLNVQGWLLREARCQPGQGAWRCRAAYARVQADATNLAFLQSLPPHWQFRLHPLDDAELVWTVPGNDTSLERVDVPTSAHVDRVLASALQQARPAFQQMKLGPSMAVPITAPRDSAGQAFAAPVPLPALRQRSVALYGPLRSVAVLAGQQSLAVAWSSLVLRLAQGREPGTAVSALTAELQGVLYENDAQP</sequence>
<evidence type="ECO:0000313" key="1">
    <source>
        <dbReference type="EMBL" id="OZI25053.1"/>
    </source>
</evidence>
<gene>
    <name evidence="1" type="ORF">CAL19_06150</name>
</gene>